<accession>A0A5B9P2W1</accession>
<proteinExistence type="predicted"/>
<reference evidence="1 2" key="1">
    <citation type="submission" date="2019-08" db="EMBL/GenBank/DDBJ databases">
        <title>Deep-cultivation of Planctomycetes and their phenomic and genomic characterization uncovers novel biology.</title>
        <authorList>
            <person name="Wiegand S."/>
            <person name="Jogler M."/>
            <person name="Boedeker C."/>
            <person name="Pinto D."/>
            <person name="Vollmers J."/>
            <person name="Rivas-Marin E."/>
            <person name="Kohn T."/>
            <person name="Peeters S.H."/>
            <person name="Heuer A."/>
            <person name="Rast P."/>
            <person name="Oberbeckmann S."/>
            <person name="Bunk B."/>
            <person name="Jeske O."/>
            <person name="Meyerdierks A."/>
            <person name="Storesund J.E."/>
            <person name="Kallscheuer N."/>
            <person name="Luecker S."/>
            <person name="Lage O.M."/>
            <person name="Pohl T."/>
            <person name="Merkel B.J."/>
            <person name="Hornburger P."/>
            <person name="Mueller R.-W."/>
            <person name="Bruemmer F."/>
            <person name="Labrenz M."/>
            <person name="Spormann A.M."/>
            <person name="Op den Camp H."/>
            <person name="Overmann J."/>
            <person name="Amann R."/>
            <person name="Jetten M.S.M."/>
            <person name="Mascher T."/>
            <person name="Medema M.H."/>
            <person name="Devos D.P."/>
            <person name="Kaster A.-K."/>
            <person name="Ovreas L."/>
            <person name="Rohde M."/>
            <person name="Galperin M.Y."/>
            <person name="Jogler C."/>
        </authorList>
    </citation>
    <scope>NUCLEOTIDE SEQUENCE [LARGE SCALE GENOMIC DNA]</scope>
    <source>
        <strain evidence="1 2">FC18</strain>
    </source>
</reference>
<dbReference type="RefSeq" id="WP_148618589.1">
    <property type="nucleotide sequence ID" value="NZ_CP042912.1"/>
</dbReference>
<name>A0A5B9P2W1_9BACT</name>
<dbReference type="OrthoDB" id="270003at2"/>
<evidence type="ECO:0000313" key="1">
    <source>
        <dbReference type="EMBL" id="QEG20494.1"/>
    </source>
</evidence>
<organism evidence="1 2">
    <name type="scientific">Mariniblastus fucicola</name>
    <dbReference type="NCBI Taxonomy" id="980251"/>
    <lineage>
        <taxon>Bacteria</taxon>
        <taxon>Pseudomonadati</taxon>
        <taxon>Planctomycetota</taxon>
        <taxon>Planctomycetia</taxon>
        <taxon>Pirellulales</taxon>
        <taxon>Pirellulaceae</taxon>
        <taxon>Mariniblastus</taxon>
    </lineage>
</organism>
<evidence type="ECO:0008006" key="3">
    <source>
        <dbReference type="Google" id="ProtNLM"/>
    </source>
</evidence>
<dbReference type="KEGG" id="mff:MFFC18_03420"/>
<evidence type="ECO:0000313" key="2">
    <source>
        <dbReference type="Proteomes" id="UP000322214"/>
    </source>
</evidence>
<dbReference type="SUPFAM" id="SSF53474">
    <property type="entry name" value="alpha/beta-Hydrolases"/>
    <property type="match status" value="1"/>
</dbReference>
<gene>
    <name evidence="1" type="ORF">MFFC18_03420</name>
</gene>
<dbReference type="EMBL" id="CP042912">
    <property type="protein sequence ID" value="QEG20494.1"/>
    <property type="molecule type" value="Genomic_DNA"/>
</dbReference>
<keyword evidence="2" id="KW-1185">Reference proteome</keyword>
<protein>
    <recommendedName>
        <fullName evidence="3">Alpha/beta hydrolase family protein</fullName>
    </recommendedName>
</protein>
<dbReference type="AlphaFoldDB" id="A0A5B9P2W1"/>
<sequence>MPLKNHFRHQQYLADEPKSVWRFEAAEFPAQQGSDAFADSLSTFTKSVDENVDAIWFVHGTFAGHDVLGWFGQLERVIPSAGSVLKTFGKKLTDAIAGDSGNFTHAFIDHFHTRAESRRFVWSGENTHSGRCKAAIELLDELLQRVGDEPRVMLWGHSHAGNIAALITNLIGAEPAVRDRFLDLAEPLFPVRDDRVCALQRVRAAFDTGAVEGLRLDIVNFGAPVCYGWDSAGYRSLRHIVNHSPQAEQPEWLSPLFGTGKKFVESARGDLIQLLGITGSDFLPWLLNRTTRAVEIELHRFLAPDYSRRDWWPRAKLGMRVADEGETVLVKYDNRDGYAAQTFGHSVYTRPEWLGFHLELVGQIYR</sequence>
<dbReference type="Proteomes" id="UP000322214">
    <property type="component" value="Chromosome"/>
</dbReference>
<dbReference type="STRING" id="980251.GCA_001642875_02474"/>
<dbReference type="InterPro" id="IPR029058">
    <property type="entry name" value="AB_hydrolase_fold"/>
</dbReference>